<sequence>MGNVSLECCARHPVNPHVCLVGIIDLFDTDMQPADLFSVPPSTLNNSKKKSQPRLRTQPYEAPFFLPTPDSVPRRPSPMRSQTMPPPERKVIRSQSSMLERHAATIDTESPSRSPPRKHVLPPGTAQR</sequence>
<accession>A0A4S8MG33</accession>
<dbReference type="EMBL" id="ML179090">
    <property type="protein sequence ID" value="THV01431.1"/>
    <property type="molecule type" value="Genomic_DNA"/>
</dbReference>
<evidence type="ECO:0000313" key="2">
    <source>
        <dbReference type="EMBL" id="THV01431.1"/>
    </source>
</evidence>
<reference evidence="2 3" key="1">
    <citation type="journal article" date="2019" name="Nat. Ecol. Evol.">
        <title>Megaphylogeny resolves global patterns of mushroom evolution.</title>
        <authorList>
            <person name="Varga T."/>
            <person name="Krizsan K."/>
            <person name="Foldi C."/>
            <person name="Dima B."/>
            <person name="Sanchez-Garcia M."/>
            <person name="Sanchez-Ramirez S."/>
            <person name="Szollosi G.J."/>
            <person name="Szarkandi J.G."/>
            <person name="Papp V."/>
            <person name="Albert L."/>
            <person name="Andreopoulos W."/>
            <person name="Angelini C."/>
            <person name="Antonin V."/>
            <person name="Barry K.W."/>
            <person name="Bougher N.L."/>
            <person name="Buchanan P."/>
            <person name="Buyck B."/>
            <person name="Bense V."/>
            <person name="Catcheside P."/>
            <person name="Chovatia M."/>
            <person name="Cooper J."/>
            <person name="Damon W."/>
            <person name="Desjardin D."/>
            <person name="Finy P."/>
            <person name="Geml J."/>
            <person name="Haridas S."/>
            <person name="Hughes K."/>
            <person name="Justo A."/>
            <person name="Karasinski D."/>
            <person name="Kautmanova I."/>
            <person name="Kiss B."/>
            <person name="Kocsube S."/>
            <person name="Kotiranta H."/>
            <person name="LaButti K.M."/>
            <person name="Lechner B.E."/>
            <person name="Liimatainen K."/>
            <person name="Lipzen A."/>
            <person name="Lukacs Z."/>
            <person name="Mihaltcheva S."/>
            <person name="Morgado L.N."/>
            <person name="Niskanen T."/>
            <person name="Noordeloos M.E."/>
            <person name="Ohm R.A."/>
            <person name="Ortiz-Santana B."/>
            <person name="Ovrebo C."/>
            <person name="Racz N."/>
            <person name="Riley R."/>
            <person name="Savchenko A."/>
            <person name="Shiryaev A."/>
            <person name="Soop K."/>
            <person name="Spirin V."/>
            <person name="Szebenyi C."/>
            <person name="Tomsovsky M."/>
            <person name="Tulloss R.E."/>
            <person name="Uehling J."/>
            <person name="Grigoriev I.V."/>
            <person name="Vagvolgyi C."/>
            <person name="Papp T."/>
            <person name="Martin F.M."/>
            <person name="Miettinen O."/>
            <person name="Hibbett D.S."/>
            <person name="Nagy L.G."/>
        </authorList>
    </citation>
    <scope>NUCLEOTIDE SEQUENCE [LARGE SCALE GENOMIC DNA]</scope>
    <source>
        <strain evidence="2 3">CBS 962.96</strain>
    </source>
</reference>
<dbReference type="AlphaFoldDB" id="A0A4S8MG33"/>
<proteinExistence type="predicted"/>
<keyword evidence="3" id="KW-1185">Reference proteome</keyword>
<feature type="region of interest" description="Disordered" evidence="1">
    <location>
        <begin position="38"/>
        <end position="128"/>
    </location>
</feature>
<organism evidence="2 3">
    <name type="scientific">Dendrothele bispora (strain CBS 962.96)</name>
    <dbReference type="NCBI Taxonomy" id="1314807"/>
    <lineage>
        <taxon>Eukaryota</taxon>
        <taxon>Fungi</taxon>
        <taxon>Dikarya</taxon>
        <taxon>Basidiomycota</taxon>
        <taxon>Agaricomycotina</taxon>
        <taxon>Agaricomycetes</taxon>
        <taxon>Agaricomycetidae</taxon>
        <taxon>Agaricales</taxon>
        <taxon>Agaricales incertae sedis</taxon>
        <taxon>Dendrothele</taxon>
    </lineage>
</organism>
<gene>
    <name evidence="2" type="ORF">K435DRAFT_402034</name>
</gene>
<evidence type="ECO:0000256" key="1">
    <source>
        <dbReference type="SAM" id="MobiDB-lite"/>
    </source>
</evidence>
<name>A0A4S8MG33_DENBC</name>
<protein>
    <submittedName>
        <fullName evidence="2">Uncharacterized protein</fullName>
    </submittedName>
</protein>
<dbReference type="OrthoDB" id="3070640at2759"/>
<dbReference type="Proteomes" id="UP000297245">
    <property type="component" value="Unassembled WGS sequence"/>
</dbReference>
<evidence type="ECO:0000313" key="3">
    <source>
        <dbReference type="Proteomes" id="UP000297245"/>
    </source>
</evidence>